<proteinExistence type="predicted"/>
<reference evidence="1" key="1">
    <citation type="journal article" date="2022" name="Int. J. Syst. Evol. Microbiol.">
        <title>Prevotella lacticifex sp. nov., isolated from the rumen of cows.</title>
        <authorList>
            <person name="Shinkai T."/>
            <person name="Ikeyama N."/>
            <person name="Kumagai M."/>
            <person name="Ohmori H."/>
            <person name="Sakamoto M."/>
            <person name="Ohkuma M."/>
            <person name="Mitsumori M."/>
        </authorList>
    </citation>
    <scope>NUCLEOTIDE SEQUENCE</scope>
    <source>
        <strain evidence="1">R5076</strain>
    </source>
</reference>
<dbReference type="EMBL" id="BPUB01000001">
    <property type="protein sequence ID" value="GJG58629.1"/>
    <property type="molecule type" value="Genomic_DNA"/>
</dbReference>
<evidence type="ECO:0000313" key="1">
    <source>
        <dbReference type="EMBL" id="GJG58629.1"/>
    </source>
</evidence>
<dbReference type="GeneID" id="72467337"/>
<dbReference type="Proteomes" id="UP000825483">
    <property type="component" value="Unassembled WGS sequence"/>
</dbReference>
<dbReference type="AlphaFoldDB" id="A0A9R1C9U2"/>
<comment type="caution">
    <text evidence="1">The sequence shown here is derived from an EMBL/GenBank/DDBJ whole genome shotgun (WGS) entry which is preliminary data.</text>
</comment>
<keyword evidence="2" id="KW-1185">Reference proteome</keyword>
<name>A0A9R1C9U2_9BACT</name>
<protein>
    <submittedName>
        <fullName evidence="1">Uncharacterized protein</fullName>
    </submittedName>
</protein>
<evidence type="ECO:0000313" key="2">
    <source>
        <dbReference type="Proteomes" id="UP000825483"/>
    </source>
</evidence>
<sequence length="467" mass="51155">MDGTKINEIEDFADINANIRMFGYDPVANKVGRVPISAVQSKIPYCGCRWRKDSSSTEGEPIGDLQMLAQLPSILGLGGYLVQNDHSRRKLASDTHFKFDNGGAAKLDGSMGHYQWGTGIPFYYAQWEDDVFDYEAVSMAPMSGRWNYKIPVFSIACSGASALDRTNNILVSYCNRTAQYRGGNNVADNDAAWNTLLGKPVVNVPENNLQKYAEKNGDRWGASMFPVIYVIGMLCRIIFHNRNIQAPYNATLTKDGLRQGGLGMGIDNVNTSFGNQYATLDIDALADKGDATGVFSYDVKDGSTVKLTIKNIPCFYGLKNFYHYLWVMLHGCNITYNADKTINVFAQRIWDKTPVVTDTTSGMRQIGTIPAMDEGWYFGKRMSQAKLLMFPTLFGGSESTFFADGFYHNGLTSGLRGLFALGPADGGGVAGVGCLAGYSGPGHAWVDSGAALCEAAEDWDTEPFWQA</sequence>
<accession>A0A9R1C9U2</accession>
<dbReference type="RefSeq" id="WP_223929167.1">
    <property type="nucleotide sequence ID" value="NZ_BPTU01000001.1"/>
</dbReference>
<gene>
    <name evidence="1" type="ORF">PRLR5076_14800</name>
</gene>
<organism evidence="1 2">
    <name type="scientific">Prevotella lacticifex</name>
    <dbReference type="NCBI Taxonomy" id="2854755"/>
    <lineage>
        <taxon>Bacteria</taxon>
        <taxon>Pseudomonadati</taxon>
        <taxon>Bacteroidota</taxon>
        <taxon>Bacteroidia</taxon>
        <taxon>Bacteroidales</taxon>
        <taxon>Prevotellaceae</taxon>
        <taxon>Prevotella</taxon>
    </lineage>
</organism>